<dbReference type="PANTHER" id="PTHR46663">
    <property type="entry name" value="DIGUANYLATE CYCLASE DGCT-RELATED"/>
    <property type="match status" value="1"/>
</dbReference>
<evidence type="ECO:0000256" key="4">
    <source>
        <dbReference type="ARBA" id="ARBA00022989"/>
    </source>
</evidence>
<dbReference type="InterPro" id="IPR042240">
    <property type="entry name" value="CHASE_sf"/>
</dbReference>
<keyword evidence="4 6" id="KW-1133">Transmembrane helix</keyword>
<dbReference type="SMART" id="SM00267">
    <property type="entry name" value="GGDEF"/>
    <property type="match status" value="1"/>
</dbReference>
<dbReference type="NCBIfam" id="TIGR00254">
    <property type="entry name" value="GGDEF"/>
    <property type="match status" value="1"/>
</dbReference>
<comment type="cofactor">
    <cofactor evidence="1">
        <name>Mg(2+)</name>
        <dbReference type="ChEBI" id="CHEBI:18420"/>
    </cofactor>
</comment>
<reference evidence="9 10" key="1">
    <citation type="submission" date="2019-03" db="EMBL/GenBank/DDBJ databases">
        <title>Genomic Encyclopedia of Type Strains, Phase IV (KMG-IV): sequencing the most valuable type-strain genomes for metagenomic binning, comparative biology and taxonomic classification.</title>
        <authorList>
            <person name="Goeker M."/>
        </authorList>
    </citation>
    <scope>NUCLEOTIDE SEQUENCE [LARGE SCALE GENOMIC DNA]</scope>
    <source>
        <strain evidence="9 10">DSM 2286</strain>
    </source>
</reference>
<gene>
    <name evidence="9" type="ORF">EV691_11025</name>
</gene>
<dbReference type="Gene3D" id="3.30.70.270">
    <property type="match status" value="1"/>
</dbReference>
<evidence type="ECO:0000256" key="5">
    <source>
        <dbReference type="ARBA" id="ARBA00023136"/>
    </source>
</evidence>
<dbReference type="CDD" id="cd01949">
    <property type="entry name" value="GGDEF"/>
    <property type="match status" value="1"/>
</dbReference>
<evidence type="ECO:0000256" key="2">
    <source>
        <dbReference type="ARBA" id="ARBA00004533"/>
    </source>
</evidence>
<evidence type="ECO:0000256" key="3">
    <source>
        <dbReference type="ARBA" id="ARBA00022692"/>
    </source>
</evidence>
<keyword evidence="3 6" id="KW-0812">Transmembrane</keyword>
<feature type="domain" description="CHASE" evidence="7">
    <location>
        <begin position="77"/>
        <end position="248"/>
    </location>
</feature>
<dbReference type="SUPFAM" id="SSF55073">
    <property type="entry name" value="Nucleotide cyclase"/>
    <property type="match status" value="1"/>
</dbReference>
<dbReference type="SMART" id="SM01079">
    <property type="entry name" value="CHASE"/>
    <property type="match status" value="1"/>
</dbReference>
<dbReference type="InterPro" id="IPR029787">
    <property type="entry name" value="Nucleotide_cyclase"/>
</dbReference>
<feature type="transmembrane region" description="Helical" evidence="6">
    <location>
        <begin position="312"/>
        <end position="332"/>
    </location>
</feature>
<dbReference type="GO" id="GO:0005886">
    <property type="term" value="C:plasma membrane"/>
    <property type="evidence" value="ECO:0007669"/>
    <property type="project" value="UniProtKB-SubCell"/>
</dbReference>
<proteinExistence type="predicted"/>
<dbReference type="AlphaFoldDB" id="A0A4V2Q7J0"/>
<dbReference type="Proteomes" id="UP000295169">
    <property type="component" value="Unassembled WGS sequence"/>
</dbReference>
<protein>
    <submittedName>
        <fullName evidence="9">Diguanylate cyclase (GGDEF)-like protein</fullName>
    </submittedName>
</protein>
<dbReference type="FunFam" id="3.30.70.270:FF:000001">
    <property type="entry name" value="Diguanylate cyclase domain protein"/>
    <property type="match status" value="1"/>
</dbReference>
<dbReference type="GO" id="GO:0007165">
    <property type="term" value="P:signal transduction"/>
    <property type="evidence" value="ECO:0007669"/>
    <property type="project" value="UniProtKB-ARBA"/>
</dbReference>
<dbReference type="Pfam" id="PF03924">
    <property type="entry name" value="CHASE"/>
    <property type="match status" value="1"/>
</dbReference>
<dbReference type="PROSITE" id="PS50887">
    <property type="entry name" value="GGDEF"/>
    <property type="match status" value="1"/>
</dbReference>
<feature type="domain" description="GGDEF" evidence="8">
    <location>
        <begin position="390"/>
        <end position="524"/>
    </location>
</feature>
<dbReference type="InterPro" id="IPR052163">
    <property type="entry name" value="DGC-Regulatory_Protein"/>
</dbReference>
<keyword evidence="5 6" id="KW-0472">Membrane</keyword>
<dbReference type="RefSeq" id="WP_242672459.1">
    <property type="nucleotide sequence ID" value="NZ_JBHRUU010000077.1"/>
</dbReference>
<feature type="transmembrane region" description="Helical" evidence="6">
    <location>
        <begin position="12"/>
        <end position="33"/>
    </location>
</feature>
<evidence type="ECO:0000256" key="1">
    <source>
        <dbReference type="ARBA" id="ARBA00001946"/>
    </source>
</evidence>
<dbReference type="PANTHER" id="PTHR46663:SF3">
    <property type="entry name" value="SLL0267 PROTEIN"/>
    <property type="match status" value="1"/>
</dbReference>
<evidence type="ECO:0000313" key="10">
    <source>
        <dbReference type="Proteomes" id="UP000295169"/>
    </source>
</evidence>
<dbReference type="GO" id="GO:0003824">
    <property type="term" value="F:catalytic activity"/>
    <property type="evidence" value="ECO:0007669"/>
    <property type="project" value="UniProtKB-ARBA"/>
</dbReference>
<organism evidence="9 10">
    <name type="scientific">Azotobacter chroococcum</name>
    <dbReference type="NCBI Taxonomy" id="353"/>
    <lineage>
        <taxon>Bacteria</taxon>
        <taxon>Pseudomonadati</taxon>
        <taxon>Pseudomonadota</taxon>
        <taxon>Gammaproteobacteria</taxon>
        <taxon>Pseudomonadales</taxon>
        <taxon>Pseudomonadaceae</taxon>
        <taxon>Azotobacter</taxon>
    </lineage>
</organism>
<accession>A0A4V2Q7J0</accession>
<evidence type="ECO:0000256" key="6">
    <source>
        <dbReference type="SAM" id="Phobius"/>
    </source>
</evidence>
<comment type="subcellular location">
    <subcellularLocation>
        <location evidence="2">Cell inner membrane</location>
    </subcellularLocation>
</comment>
<evidence type="ECO:0000313" key="9">
    <source>
        <dbReference type="EMBL" id="TCL31845.1"/>
    </source>
</evidence>
<dbReference type="Gene3D" id="3.30.450.350">
    <property type="entry name" value="CHASE domain"/>
    <property type="match status" value="1"/>
</dbReference>
<name>A0A4V2Q7J0_9GAMM</name>
<dbReference type="InterPro" id="IPR043128">
    <property type="entry name" value="Rev_trsase/Diguanyl_cyclase"/>
</dbReference>
<dbReference type="InterPro" id="IPR006189">
    <property type="entry name" value="CHASE_dom"/>
</dbReference>
<dbReference type="InterPro" id="IPR000160">
    <property type="entry name" value="GGDEF_dom"/>
</dbReference>
<dbReference type="PROSITE" id="PS50839">
    <property type="entry name" value="CHASE"/>
    <property type="match status" value="1"/>
</dbReference>
<comment type="caution">
    <text evidence="9">The sequence shown here is derived from an EMBL/GenBank/DDBJ whole genome shotgun (WGS) entry which is preliminary data.</text>
</comment>
<sequence>MVGVDWRARRGYWARLLAVGGLGALISVVAYLYSSALERRVQAGEFQRLAHVQFNNVQNLLDHSPQVLLAFRGLFISAETVEPAEFASFAREVLPSYPEILAMHWAPRVLHGERGEFERVLLPFQERRLGIFDVAADARLPVSAPAREEYLPIRYAEPFEVNRRVLGLDVLARPYNREVARAAARLGVQRTTPVFPLLQDPNGPPAVAIYQPVYRKGMPVAGAEQRWQALEGHLILMLRPSVLLNNLSFGPQKVEVRLYDLADGQPVAIHPRGAVPQEPGNGVVQHRLSIPGRQWLIEFVAPQDFGGFPVSILPLLLMFSLLALTLVLLLLLDRSHCGTLALERLNGELLSRQKELDGLAYYDALTGLPNRLLLFDRINMALGLQHREGGRLAVCVLDLDGFKAVNDHFGHQTGDLLLKEVAQRMQAVLRPSDTVARLGGDEFVVVLPGANDQPTLDSILQRLIEQVSRPVALSAGQPAVAVSASIGVAFADASSDANSLVREADLAMYEAKHAGKACYRIFGAGQATSV</sequence>
<dbReference type="EMBL" id="SMMU01000010">
    <property type="protein sequence ID" value="TCL31845.1"/>
    <property type="molecule type" value="Genomic_DNA"/>
</dbReference>
<dbReference type="Pfam" id="PF00990">
    <property type="entry name" value="GGDEF"/>
    <property type="match status" value="1"/>
</dbReference>
<evidence type="ECO:0000259" key="7">
    <source>
        <dbReference type="PROSITE" id="PS50839"/>
    </source>
</evidence>
<evidence type="ECO:0000259" key="8">
    <source>
        <dbReference type="PROSITE" id="PS50887"/>
    </source>
</evidence>